<dbReference type="PANTHER" id="PTHR31072">
    <property type="entry name" value="TRANSCRIPTION FACTOR TCP4-RELATED"/>
    <property type="match status" value="1"/>
</dbReference>
<dbReference type="Proteomes" id="UP000237000">
    <property type="component" value="Unassembled WGS sequence"/>
</dbReference>
<dbReference type="PANTHER" id="PTHR31072:SF170">
    <property type="entry name" value="TRANSCRIPTION FACTOR TCP15-RELATED"/>
    <property type="match status" value="1"/>
</dbReference>
<comment type="caution">
    <text evidence="8">The sequence shown here is derived from an EMBL/GenBank/DDBJ whole genome shotgun (WGS) entry which is preliminary data.</text>
</comment>
<evidence type="ECO:0000256" key="5">
    <source>
        <dbReference type="ARBA" id="ARBA00023242"/>
    </source>
</evidence>
<organism evidence="8 9">
    <name type="scientific">Trema orientale</name>
    <name type="common">Charcoal tree</name>
    <name type="synonym">Celtis orientalis</name>
    <dbReference type="NCBI Taxonomy" id="63057"/>
    <lineage>
        <taxon>Eukaryota</taxon>
        <taxon>Viridiplantae</taxon>
        <taxon>Streptophyta</taxon>
        <taxon>Embryophyta</taxon>
        <taxon>Tracheophyta</taxon>
        <taxon>Spermatophyta</taxon>
        <taxon>Magnoliopsida</taxon>
        <taxon>eudicotyledons</taxon>
        <taxon>Gunneridae</taxon>
        <taxon>Pentapetalae</taxon>
        <taxon>rosids</taxon>
        <taxon>fabids</taxon>
        <taxon>Rosales</taxon>
        <taxon>Cannabaceae</taxon>
        <taxon>Trema</taxon>
    </lineage>
</organism>
<dbReference type="InterPro" id="IPR005333">
    <property type="entry name" value="Transcription_factor_TCP"/>
</dbReference>
<dbReference type="InParanoid" id="A0A2P5FR61"/>
<dbReference type="STRING" id="63057.A0A2P5FR61"/>
<gene>
    <name evidence="8" type="ORF">TorRG33x02_040650</name>
</gene>
<evidence type="ECO:0000256" key="4">
    <source>
        <dbReference type="ARBA" id="ARBA00023163"/>
    </source>
</evidence>
<feature type="domain" description="TCP" evidence="7">
    <location>
        <begin position="42"/>
        <end position="96"/>
    </location>
</feature>
<accession>A0A2P5FR61</accession>
<dbReference type="GO" id="GO:0003700">
    <property type="term" value="F:DNA-binding transcription factor activity"/>
    <property type="evidence" value="ECO:0007669"/>
    <property type="project" value="InterPro"/>
</dbReference>
<dbReference type="EMBL" id="JXTC01000014">
    <property type="protein sequence ID" value="POO00287.1"/>
    <property type="molecule type" value="Genomic_DNA"/>
</dbReference>
<dbReference type="InterPro" id="IPR017887">
    <property type="entry name" value="TF_TCP_subgr"/>
</dbReference>
<feature type="region of interest" description="Disordered" evidence="6">
    <location>
        <begin position="1"/>
        <end position="44"/>
    </location>
</feature>
<comment type="subcellular location">
    <subcellularLocation>
        <location evidence="1">Nucleus</location>
    </subcellularLocation>
</comment>
<evidence type="ECO:0000313" key="8">
    <source>
        <dbReference type="EMBL" id="POO00287.1"/>
    </source>
</evidence>
<evidence type="ECO:0000313" key="9">
    <source>
        <dbReference type="Proteomes" id="UP000237000"/>
    </source>
</evidence>
<evidence type="ECO:0000256" key="1">
    <source>
        <dbReference type="ARBA" id="ARBA00004123"/>
    </source>
</evidence>
<protein>
    <submittedName>
        <fullName evidence="8">TCP transcription factor</fullName>
    </submittedName>
</protein>
<dbReference type="GO" id="GO:0043565">
    <property type="term" value="F:sequence-specific DNA binding"/>
    <property type="evidence" value="ECO:0007669"/>
    <property type="project" value="TreeGrafter"/>
</dbReference>
<dbReference type="AlphaFoldDB" id="A0A2P5FR61"/>
<evidence type="ECO:0000259" key="7">
    <source>
        <dbReference type="PROSITE" id="PS51369"/>
    </source>
</evidence>
<keyword evidence="3" id="KW-0238">DNA-binding</keyword>
<feature type="compositionally biased region" description="Basic and acidic residues" evidence="6">
    <location>
        <begin position="1"/>
        <end position="23"/>
    </location>
</feature>
<evidence type="ECO:0000256" key="3">
    <source>
        <dbReference type="ARBA" id="ARBA00023125"/>
    </source>
</evidence>
<keyword evidence="2" id="KW-0805">Transcription regulation</keyword>
<dbReference type="GO" id="GO:0005634">
    <property type="term" value="C:nucleus"/>
    <property type="evidence" value="ECO:0007669"/>
    <property type="project" value="UniProtKB-SubCell"/>
</dbReference>
<name>A0A2P5FR61_TREOI</name>
<keyword evidence="9" id="KW-1185">Reference proteome</keyword>
<keyword evidence="4" id="KW-0804">Transcription</keyword>
<evidence type="ECO:0000256" key="2">
    <source>
        <dbReference type="ARBA" id="ARBA00023015"/>
    </source>
</evidence>
<reference evidence="9" key="1">
    <citation type="submission" date="2016-06" db="EMBL/GenBank/DDBJ databases">
        <title>Parallel loss of symbiosis genes in relatives of nitrogen-fixing non-legume Parasponia.</title>
        <authorList>
            <person name="Van Velzen R."/>
            <person name="Holmer R."/>
            <person name="Bu F."/>
            <person name="Rutten L."/>
            <person name="Van Zeijl A."/>
            <person name="Liu W."/>
            <person name="Santuari L."/>
            <person name="Cao Q."/>
            <person name="Sharma T."/>
            <person name="Shen D."/>
            <person name="Roswanjaya Y."/>
            <person name="Wardhani T."/>
            <person name="Kalhor M.S."/>
            <person name="Jansen J."/>
            <person name="Van den Hoogen J."/>
            <person name="Gungor B."/>
            <person name="Hartog M."/>
            <person name="Hontelez J."/>
            <person name="Verver J."/>
            <person name="Yang W.-C."/>
            <person name="Schijlen E."/>
            <person name="Repin R."/>
            <person name="Schilthuizen M."/>
            <person name="Schranz E."/>
            <person name="Heidstra R."/>
            <person name="Miyata K."/>
            <person name="Fedorova E."/>
            <person name="Kohlen W."/>
            <person name="Bisseling T."/>
            <person name="Smit S."/>
            <person name="Geurts R."/>
        </authorList>
    </citation>
    <scope>NUCLEOTIDE SEQUENCE [LARGE SCALE GENOMIC DNA]</scope>
    <source>
        <strain evidence="9">cv. RG33-2</strain>
    </source>
</reference>
<dbReference type="OrthoDB" id="1186436at2759"/>
<dbReference type="PROSITE" id="PS51369">
    <property type="entry name" value="TCP"/>
    <property type="match status" value="1"/>
</dbReference>
<keyword evidence="5" id="KW-0539">Nucleus</keyword>
<evidence type="ECO:0000256" key="6">
    <source>
        <dbReference type="SAM" id="MobiDB-lite"/>
    </source>
</evidence>
<proteinExistence type="predicted"/>
<sequence>MGSSVKIDHNSEPEVKDHSDNHKRSSKARQKPVRENSSTKAIEYRHTKLNGRSCRIRLPAVCAARVFQLTRELGHKTNGQTIEWLLEQAGPSVVAALGSDVASGGTVANSPVSARQPPSLEDPWECESKVLAKKECCGFARVQPELEIDHLLMNFDMEFWANEIAILQTGMAEGEDRDSK</sequence>
<dbReference type="Pfam" id="PF03634">
    <property type="entry name" value="TCP"/>
    <property type="match status" value="1"/>
</dbReference>